<dbReference type="Proteomes" id="UP000268093">
    <property type="component" value="Unassembled WGS sequence"/>
</dbReference>
<reference evidence="2 3" key="1">
    <citation type="journal article" date="2018" name="New Phytol.">
        <title>Phylogenomics of Endogonaceae and evolution of mycorrhizas within Mucoromycota.</title>
        <authorList>
            <person name="Chang Y."/>
            <person name="Desiro A."/>
            <person name="Na H."/>
            <person name="Sandor L."/>
            <person name="Lipzen A."/>
            <person name="Clum A."/>
            <person name="Barry K."/>
            <person name="Grigoriev I.V."/>
            <person name="Martin F.M."/>
            <person name="Stajich J.E."/>
            <person name="Smith M.E."/>
            <person name="Bonito G."/>
            <person name="Spatafora J.W."/>
        </authorList>
    </citation>
    <scope>NUCLEOTIDE SEQUENCE [LARGE SCALE GENOMIC DNA]</scope>
    <source>
        <strain evidence="2 3">GMNB39</strain>
    </source>
</reference>
<evidence type="ECO:0000256" key="1">
    <source>
        <dbReference type="SAM" id="MobiDB-lite"/>
    </source>
</evidence>
<sequence>MGACCSQESATGEVRPRVQPPGDPYTSFRRDPYSPRVPTQTMSMQTMPMPTTPMQTMPGPHLEELPYVVDDNRYKVVIAIDFGEYHFRVGLRSVFLNYCATKVFMIDVEISGTTFSGCSWGLTGTTDMVKDIEKW</sequence>
<comment type="caution">
    <text evidence="2">The sequence shown here is derived from an EMBL/GenBank/DDBJ whole genome shotgun (WGS) entry which is preliminary data.</text>
</comment>
<feature type="compositionally biased region" description="Low complexity" evidence="1">
    <location>
        <begin position="38"/>
        <end position="58"/>
    </location>
</feature>
<evidence type="ECO:0000313" key="2">
    <source>
        <dbReference type="EMBL" id="RUP24941.1"/>
    </source>
</evidence>
<dbReference type="EMBL" id="RBNI01013882">
    <property type="protein sequence ID" value="RUP24941.1"/>
    <property type="molecule type" value="Genomic_DNA"/>
</dbReference>
<proteinExistence type="predicted"/>
<evidence type="ECO:0000313" key="3">
    <source>
        <dbReference type="Proteomes" id="UP000268093"/>
    </source>
</evidence>
<feature type="compositionally biased region" description="Polar residues" evidence="1">
    <location>
        <begin position="1"/>
        <end position="10"/>
    </location>
</feature>
<feature type="region of interest" description="Disordered" evidence="1">
    <location>
        <begin position="1"/>
        <end position="58"/>
    </location>
</feature>
<gene>
    <name evidence="2" type="ORF">BC936DRAFT_138869</name>
</gene>
<name>A0A433BFD0_9FUNG</name>
<protein>
    <submittedName>
        <fullName evidence="2">Uncharacterized protein</fullName>
    </submittedName>
</protein>
<dbReference type="AlphaFoldDB" id="A0A433BFD0"/>
<accession>A0A433BFD0</accession>
<organism evidence="2 3">
    <name type="scientific">Jimgerdemannia flammicorona</name>
    <dbReference type="NCBI Taxonomy" id="994334"/>
    <lineage>
        <taxon>Eukaryota</taxon>
        <taxon>Fungi</taxon>
        <taxon>Fungi incertae sedis</taxon>
        <taxon>Mucoromycota</taxon>
        <taxon>Mucoromycotina</taxon>
        <taxon>Endogonomycetes</taxon>
        <taxon>Endogonales</taxon>
        <taxon>Endogonaceae</taxon>
        <taxon>Jimgerdemannia</taxon>
    </lineage>
</organism>
<keyword evidence="3" id="KW-1185">Reference proteome</keyword>